<evidence type="ECO:0000256" key="1">
    <source>
        <dbReference type="SAM" id="Phobius"/>
    </source>
</evidence>
<proteinExistence type="predicted"/>
<keyword evidence="1" id="KW-0812">Transmembrane</keyword>
<gene>
    <name evidence="2" type="ORF">ADUPG1_008420</name>
</gene>
<evidence type="ECO:0000313" key="2">
    <source>
        <dbReference type="EMBL" id="GKT35217.1"/>
    </source>
</evidence>
<protein>
    <submittedName>
        <fullName evidence="2">Uncharacterized protein</fullName>
    </submittedName>
</protein>
<dbReference type="Proteomes" id="UP001057375">
    <property type="component" value="Unassembled WGS sequence"/>
</dbReference>
<keyword evidence="1" id="KW-0472">Membrane</keyword>
<reference evidence="2" key="1">
    <citation type="submission" date="2022-03" db="EMBL/GenBank/DDBJ databases">
        <title>Draft genome sequence of Aduncisulcus paluster, a free-living microaerophilic Fornicata.</title>
        <authorList>
            <person name="Yuyama I."/>
            <person name="Kume K."/>
            <person name="Tamura T."/>
            <person name="Inagaki Y."/>
            <person name="Hashimoto T."/>
        </authorList>
    </citation>
    <scope>NUCLEOTIDE SEQUENCE</scope>
    <source>
        <strain evidence="2">NY0171</strain>
    </source>
</reference>
<comment type="caution">
    <text evidence="2">The sequence shown here is derived from an EMBL/GenBank/DDBJ whole genome shotgun (WGS) entry which is preliminary data.</text>
</comment>
<keyword evidence="3" id="KW-1185">Reference proteome</keyword>
<keyword evidence="1" id="KW-1133">Transmembrane helix</keyword>
<organism evidence="2 3">
    <name type="scientific">Aduncisulcus paluster</name>
    <dbReference type="NCBI Taxonomy" id="2918883"/>
    <lineage>
        <taxon>Eukaryota</taxon>
        <taxon>Metamonada</taxon>
        <taxon>Carpediemonas-like organisms</taxon>
        <taxon>Aduncisulcus</taxon>
    </lineage>
</organism>
<sequence>MELLHSMPRRFSVIPPVIFILLPKLISFIQTHLCVQHFMDRLGAVYLLLNLWSSCMLWRGKEKRERDAESRKIGGRATIKAIEWLEKRKGFCSKEEVDKIIDRVPSMPVLRSSSTISSPERFCSYPIPKLAHHSNFPSFTNTLYSFDLLSSVVSFKHDTIPTPLEALRLLVLYPLFASQHMLSIISSSIDYVSTYVTGILSGSGRSSSLSCGSYVSQGHREDKLIQSLHSTSLLLTHPSIIGLIERIDGAMRVSQDIYGDFRAINSLNQFFLENRRDSDILKKDETIGCCGVENVAITSLSMCIPDVIVARGTSRNVEFATCCVGSVKKIYSNAMNSVRRLQSVFPQTIVHRNLKLVNLWRKRHGKGSKIELETPNTGRIMKYLPKNFVSVSSSIGNFFGVFFSIVLLFISTFFSSTSLFVATQRAISVDSIHQHLQVLSRIIKTKGEEIEESDVTKGIIKVIPQRGDIEEEEKEVLHGLSRIGKSTFHKQVVMASSDPEFISSLTSKQLLTMSPVDRSRFVSAFSTPSILKLPIRNDEIPGLVNLLISLSKLINHNLELLEKKYPEDYPKFLRKKRVNLRPLARISTLFTIFLVWAGWKLIKWIFFSKSM</sequence>
<dbReference type="EMBL" id="BQXS01010945">
    <property type="protein sequence ID" value="GKT35217.1"/>
    <property type="molecule type" value="Genomic_DNA"/>
</dbReference>
<evidence type="ECO:0000313" key="3">
    <source>
        <dbReference type="Proteomes" id="UP001057375"/>
    </source>
</evidence>
<accession>A0ABQ5KRX6</accession>
<feature type="transmembrane region" description="Helical" evidence="1">
    <location>
        <begin position="398"/>
        <end position="422"/>
    </location>
</feature>
<name>A0ABQ5KRX6_9EUKA</name>
<feature type="transmembrane region" description="Helical" evidence="1">
    <location>
        <begin position="583"/>
        <end position="602"/>
    </location>
</feature>